<feature type="transmembrane region" description="Helical" evidence="1">
    <location>
        <begin position="20"/>
        <end position="47"/>
    </location>
</feature>
<feature type="transmembrane region" description="Helical" evidence="1">
    <location>
        <begin position="59"/>
        <end position="79"/>
    </location>
</feature>
<dbReference type="Gramene" id="AET1Gv20927300.1">
    <property type="protein sequence ID" value="AET1Gv20927300.1"/>
    <property type="gene ID" value="AET1Gv20927300"/>
</dbReference>
<keyword evidence="1" id="KW-0812">Transmembrane</keyword>
<proteinExistence type="predicted"/>
<reference evidence="2" key="3">
    <citation type="journal article" date="2017" name="Nature">
        <title>Genome sequence of the progenitor of the wheat D genome Aegilops tauschii.</title>
        <authorList>
            <person name="Luo M.C."/>
            <person name="Gu Y.Q."/>
            <person name="Puiu D."/>
            <person name="Wang H."/>
            <person name="Twardziok S.O."/>
            <person name="Deal K.R."/>
            <person name="Huo N."/>
            <person name="Zhu T."/>
            <person name="Wang L."/>
            <person name="Wang Y."/>
            <person name="McGuire P.E."/>
            <person name="Liu S."/>
            <person name="Long H."/>
            <person name="Ramasamy R.K."/>
            <person name="Rodriguez J.C."/>
            <person name="Van S.L."/>
            <person name="Yuan L."/>
            <person name="Wang Z."/>
            <person name="Xia Z."/>
            <person name="Xiao L."/>
            <person name="Anderson O.D."/>
            <person name="Ouyang S."/>
            <person name="Liang Y."/>
            <person name="Zimin A.V."/>
            <person name="Pertea G."/>
            <person name="Qi P."/>
            <person name="Bennetzen J.L."/>
            <person name="Dai X."/>
            <person name="Dawson M.W."/>
            <person name="Muller H.G."/>
            <person name="Kugler K."/>
            <person name="Rivarola-Duarte L."/>
            <person name="Spannagl M."/>
            <person name="Mayer K.F.X."/>
            <person name="Lu F.H."/>
            <person name="Bevan M.W."/>
            <person name="Leroy P."/>
            <person name="Li P."/>
            <person name="You F.M."/>
            <person name="Sun Q."/>
            <person name="Liu Z."/>
            <person name="Lyons E."/>
            <person name="Wicker T."/>
            <person name="Salzberg S.L."/>
            <person name="Devos K.M."/>
            <person name="Dvorak J."/>
        </authorList>
    </citation>
    <scope>NUCLEOTIDE SEQUENCE [LARGE SCALE GENOMIC DNA]</scope>
    <source>
        <strain evidence="2">cv. AL8/78</strain>
    </source>
</reference>
<reference evidence="2" key="5">
    <citation type="journal article" date="2021" name="G3 (Bethesda)">
        <title>Aegilops tauschii genome assembly Aet v5.0 features greater sequence contiguity and improved annotation.</title>
        <authorList>
            <person name="Wang L."/>
            <person name="Zhu T."/>
            <person name="Rodriguez J.C."/>
            <person name="Deal K.R."/>
            <person name="Dubcovsky J."/>
            <person name="McGuire P.E."/>
            <person name="Lux T."/>
            <person name="Spannagl M."/>
            <person name="Mayer K.F.X."/>
            <person name="Baldrich P."/>
            <person name="Meyers B.C."/>
            <person name="Huo N."/>
            <person name="Gu Y.Q."/>
            <person name="Zhou H."/>
            <person name="Devos K.M."/>
            <person name="Bennetzen J.L."/>
            <person name="Unver T."/>
            <person name="Budak H."/>
            <person name="Gulick P.J."/>
            <person name="Galiba G."/>
            <person name="Kalapos B."/>
            <person name="Nelson D.R."/>
            <person name="Li P."/>
            <person name="You F.M."/>
            <person name="Luo M.C."/>
            <person name="Dvorak J."/>
        </authorList>
    </citation>
    <scope>NUCLEOTIDE SEQUENCE [LARGE SCALE GENOMIC DNA]</scope>
    <source>
        <strain evidence="2">cv. AL8/78</strain>
    </source>
</reference>
<evidence type="ECO:0000313" key="3">
    <source>
        <dbReference type="Proteomes" id="UP000015105"/>
    </source>
</evidence>
<organism evidence="2 3">
    <name type="scientific">Aegilops tauschii subsp. strangulata</name>
    <name type="common">Goatgrass</name>
    <dbReference type="NCBI Taxonomy" id="200361"/>
    <lineage>
        <taxon>Eukaryota</taxon>
        <taxon>Viridiplantae</taxon>
        <taxon>Streptophyta</taxon>
        <taxon>Embryophyta</taxon>
        <taxon>Tracheophyta</taxon>
        <taxon>Spermatophyta</taxon>
        <taxon>Magnoliopsida</taxon>
        <taxon>Liliopsida</taxon>
        <taxon>Poales</taxon>
        <taxon>Poaceae</taxon>
        <taxon>BOP clade</taxon>
        <taxon>Pooideae</taxon>
        <taxon>Triticodae</taxon>
        <taxon>Triticeae</taxon>
        <taxon>Triticinae</taxon>
        <taxon>Aegilops</taxon>
    </lineage>
</organism>
<evidence type="ECO:0000256" key="1">
    <source>
        <dbReference type="SAM" id="Phobius"/>
    </source>
</evidence>
<evidence type="ECO:0000313" key="2">
    <source>
        <dbReference type="EnsemblPlants" id="AET1Gv20927300.1"/>
    </source>
</evidence>
<dbReference type="Proteomes" id="UP000015105">
    <property type="component" value="Chromosome 1D"/>
</dbReference>
<sequence>MEVSQHSKYFCEFCGKVNLSMALSITCVVFRMVKCLLVVQLCCLMLYDKCFWHLARLKLAYYLSVHNGIGYLLLLFMMMV</sequence>
<keyword evidence="3" id="KW-1185">Reference proteome</keyword>
<dbReference type="EnsemblPlants" id="AET1Gv20927300.1">
    <property type="protein sequence ID" value="AET1Gv20927300.1"/>
    <property type="gene ID" value="AET1Gv20927300"/>
</dbReference>
<reference evidence="2" key="4">
    <citation type="submission" date="2019-03" db="UniProtKB">
        <authorList>
            <consortium name="EnsemblPlants"/>
        </authorList>
    </citation>
    <scope>IDENTIFICATION</scope>
</reference>
<keyword evidence="1" id="KW-0472">Membrane</keyword>
<name>A0A452ZUY4_AEGTS</name>
<dbReference type="AlphaFoldDB" id="A0A452ZUY4"/>
<keyword evidence="1" id="KW-1133">Transmembrane helix</keyword>
<accession>A0A452ZUY4</accession>
<reference evidence="3" key="1">
    <citation type="journal article" date="2014" name="Science">
        <title>Ancient hybridizations among the ancestral genomes of bread wheat.</title>
        <authorList>
            <consortium name="International Wheat Genome Sequencing Consortium,"/>
            <person name="Marcussen T."/>
            <person name="Sandve S.R."/>
            <person name="Heier L."/>
            <person name="Spannagl M."/>
            <person name="Pfeifer M."/>
            <person name="Jakobsen K.S."/>
            <person name="Wulff B.B."/>
            <person name="Steuernagel B."/>
            <person name="Mayer K.F."/>
            <person name="Olsen O.A."/>
        </authorList>
    </citation>
    <scope>NUCLEOTIDE SEQUENCE [LARGE SCALE GENOMIC DNA]</scope>
    <source>
        <strain evidence="3">cv. AL8/78</strain>
    </source>
</reference>
<reference evidence="3" key="2">
    <citation type="journal article" date="2017" name="Nat. Plants">
        <title>The Aegilops tauschii genome reveals multiple impacts of transposons.</title>
        <authorList>
            <person name="Zhao G."/>
            <person name="Zou C."/>
            <person name="Li K."/>
            <person name="Wang K."/>
            <person name="Li T."/>
            <person name="Gao L."/>
            <person name="Zhang X."/>
            <person name="Wang H."/>
            <person name="Yang Z."/>
            <person name="Liu X."/>
            <person name="Jiang W."/>
            <person name="Mao L."/>
            <person name="Kong X."/>
            <person name="Jiao Y."/>
            <person name="Jia J."/>
        </authorList>
    </citation>
    <scope>NUCLEOTIDE SEQUENCE [LARGE SCALE GENOMIC DNA]</scope>
    <source>
        <strain evidence="3">cv. AL8/78</strain>
    </source>
</reference>
<protein>
    <submittedName>
        <fullName evidence="2">Uncharacterized protein</fullName>
    </submittedName>
</protein>